<feature type="transmembrane region" description="Helical" evidence="1">
    <location>
        <begin position="18"/>
        <end position="37"/>
    </location>
</feature>
<reference evidence="3" key="1">
    <citation type="submission" date="2017-12" db="EMBL/GenBank/DDBJ databases">
        <authorList>
            <consortium name="DOE Joint Genome Institute"/>
            <person name="Mondo S.J."/>
            <person name="Kjaerbolling I."/>
            <person name="Vesth T.C."/>
            <person name="Frisvad J.C."/>
            <person name="Nybo J.L."/>
            <person name="Theobald S."/>
            <person name="Kuo A."/>
            <person name="Bowyer P."/>
            <person name="Matsuda Y."/>
            <person name="Lyhne E.K."/>
            <person name="Kogle M.E."/>
            <person name="Clum A."/>
            <person name="Lipzen A."/>
            <person name="Salamov A."/>
            <person name="Ngan C.Y."/>
            <person name="Daum C."/>
            <person name="Chiniquy J."/>
            <person name="Barry K."/>
            <person name="LaButti K."/>
            <person name="Haridas S."/>
            <person name="Simmons B.A."/>
            <person name="Magnuson J.K."/>
            <person name="Mortensen U.H."/>
            <person name="Larsen T.O."/>
            <person name="Grigoriev I.V."/>
            <person name="Baker S.E."/>
            <person name="Andersen M.R."/>
            <person name="Nordberg H.P."/>
            <person name="Cantor M.N."/>
            <person name="Hua S.X."/>
        </authorList>
    </citation>
    <scope>NUCLEOTIDE SEQUENCE [LARGE SCALE GENOMIC DNA]</scope>
    <source>
        <strain evidence="3">IBT 19404</strain>
    </source>
</reference>
<accession>A0A2J5I7D2</accession>
<dbReference type="EMBL" id="KZ559501">
    <property type="protein sequence ID" value="PLN85907.1"/>
    <property type="molecule type" value="Genomic_DNA"/>
</dbReference>
<keyword evidence="1" id="KW-1133">Transmembrane helix</keyword>
<keyword evidence="1" id="KW-0472">Membrane</keyword>
<dbReference type="Proteomes" id="UP000235023">
    <property type="component" value="Unassembled WGS sequence"/>
</dbReference>
<proteinExistence type="predicted"/>
<sequence length="54" mass="6245">MYVCRVYRICTSRVGEDLIVRIVGFIFGVVYLVIGRWDGNTRVLVVVRVLMLLL</sequence>
<gene>
    <name evidence="2" type="ORF">BDW42DRAFT_159632</name>
</gene>
<evidence type="ECO:0000313" key="3">
    <source>
        <dbReference type="Proteomes" id="UP000235023"/>
    </source>
</evidence>
<keyword evidence="1" id="KW-0812">Transmembrane</keyword>
<organism evidence="2 3">
    <name type="scientific">Aspergillus taichungensis</name>
    <dbReference type="NCBI Taxonomy" id="482145"/>
    <lineage>
        <taxon>Eukaryota</taxon>
        <taxon>Fungi</taxon>
        <taxon>Dikarya</taxon>
        <taxon>Ascomycota</taxon>
        <taxon>Pezizomycotina</taxon>
        <taxon>Eurotiomycetes</taxon>
        <taxon>Eurotiomycetidae</taxon>
        <taxon>Eurotiales</taxon>
        <taxon>Aspergillaceae</taxon>
        <taxon>Aspergillus</taxon>
        <taxon>Aspergillus subgen. Circumdati</taxon>
    </lineage>
</organism>
<dbReference type="AlphaFoldDB" id="A0A2J5I7D2"/>
<keyword evidence="3" id="KW-1185">Reference proteome</keyword>
<evidence type="ECO:0000313" key="2">
    <source>
        <dbReference type="EMBL" id="PLN85907.1"/>
    </source>
</evidence>
<name>A0A2J5I7D2_9EURO</name>
<protein>
    <submittedName>
        <fullName evidence="2">Uncharacterized protein</fullName>
    </submittedName>
</protein>
<evidence type="ECO:0000256" key="1">
    <source>
        <dbReference type="SAM" id="Phobius"/>
    </source>
</evidence>